<keyword evidence="2" id="KW-1185">Reference proteome</keyword>
<sequence length="76" mass="8435">MMRREKDFINSSKVIVAQLTILAKSARSSLNEADEQTSFVDDVDVELDVAVLFCSRGVHVANSHFSKRHDNNGNNG</sequence>
<evidence type="ECO:0000313" key="2">
    <source>
        <dbReference type="Proteomes" id="UP000280834"/>
    </source>
</evidence>
<name>A0A0R3RDC5_9BILA</name>
<evidence type="ECO:0000313" key="3">
    <source>
        <dbReference type="WBParaSite" id="BTMF_0001804801-mRNA-1"/>
    </source>
</evidence>
<dbReference type="Proteomes" id="UP000280834">
    <property type="component" value="Unassembled WGS sequence"/>
</dbReference>
<gene>
    <name evidence="1" type="ORF">BTMF_LOCUS16010</name>
</gene>
<proteinExistence type="predicted"/>
<reference evidence="3" key="1">
    <citation type="submission" date="2017-02" db="UniProtKB">
        <authorList>
            <consortium name="WormBaseParasite"/>
        </authorList>
    </citation>
    <scope>IDENTIFICATION</scope>
</reference>
<dbReference type="WBParaSite" id="BTMF_0001804801-mRNA-1">
    <property type="protein sequence ID" value="BTMF_0001804801-mRNA-1"/>
    <property type="gene ID" value="BTMF_0001804801"/>
</dbReference>
<reference evidence="1 2" key="2">
    <citation type="submission" date="2018-11" db="EMBL/GenBank/DDBJ databases">
        <authorList>
            <consortium name="Pathogen Informatics"/>
        </authorList>
    </citation>
    <scope>NUCLEOTIDE SEQUENCE [LARGE SCALE GENOMIC DNA]</scope>
</reference>
<protein>
    <submittedName>
        <fullName evidence="1 3">Uncharacterized protein</fullName>
    </submittedName>
</protein>
<dbReference type="EMBL" id="UZAG01023506">
    <property type="protein sequence ID" value="VDO56916.1"/>
    <property type="molecule type" value="Genomic_DNA"/>
</dbReference>
<organism evidence="3">
    <name type="scientific">Brugia timori</name>
    <dbReference type="NCBI Taxonomy" id="42155"/>
    <lineage>
        <taxon>Eukaryota</taxon>
        <taxon>Metazoa</taxon>
        <taxon>Ecdysozoa</taxon>
        <taxon>Nematoda</taxon>
        <taxon>Chromadorea</taxon>
        <taxon>Rhabditida</taxon>
        <taxon>Spirurina</taxon>
        <taxon>Spiruromorpha</taxon>
        <taxon>Filarioidea</taxon>
        <taxon>Onchocercidae</taxon>
        <taxon>Brugia</taxon>
    </lineage>
</organism>
<evidence type="ECO:0000313" key="1">
    <source>
        <dbReference type="EMBL" id="VDO56916.1"/>
    </source>
</evidence>
<dbReference type="AlphaFoldDB" id="A0A0R3RDC5"/>
<accession>A0A0R3RDC5</accession>